<organism evidence="5 6">
    <name type="scientific">Quercus suber</name>
    <name type="common">Cork oak</name>
    <dbReference type="NCBI Taxonomy" id="58331"/>
    <lineage>
        <taxon>Eukaryota</taxon>
        <taxon>Viridiplantae</taxon>
        <taxon>Streptophyta</taxon>
        <taxon>Embryophyta</taxon>
        <taxon>Tracheophyta</taxon>
        <taxon>Spermatophyta</taxon>
        <taxon>Magnoliopsida</taxon>
        <taxon>eudicotyledons</taxon>
        <taxon>Gunneridae</taxon>
        <taxon>Pentapetalae</taxon>
        <taxon>rosids</taxon>
        <taxon>fabids</taxon>
        <taxon>Fagales</taxon>
        <taxon>Fagaceae</taxon>
        <taxon>Quercus</taxon>
    </lineage>
</organism>
<dbReference type="PANTHER" id="PTHR11783">
    <property type="entry name" value="SULFOTRANSFERASE SULT"/>
    <property type="match status" value="1"/>
</dbReference>
<name>A0AAW0LE46_QUESU</name>
<dbReference type="GO" id="GO:0008146">
    <property type="term" value="F:sulfotransferase activity"/>
    <property type="evidence" value="ECO:0007669"/>
    <property type="project" value="InterPro"/>
</dbReference>
<keyword evidence="2 3" id="KW-0808">Transferase</keyword>
<sequence length="540" mass="62801">VIEDKYRQNLQMIEDYKDFILKSHTQALEKERLLIAEIKSERMERTSEAQNIDDIEERLDQMFPLSTLTSTMNAIMIGMGDQGCGLGALQENALDFELEEEIISRNALVGNGGETRMPLCYAYGGFGERINRDDTAEKDSVQGTMNLRVSNFGPYWDHVLGYWRGSLESPKNVLFLKYEHLKNKIMFYVKRMVEFMGSPFFLEEEDKGMVQKIIDLCSFENLSKLEVNRNILTMELSCSKSDEKEDHRSDVKSLEIYNEEISTLPRRKGWRLDEVYHHHGFWYGLSKIEGIMSAYEHFKPQSNDVILSSISTIMQILYSQQCHTNVYSSSLEINLAHNSYQRNLDTPLIGTHIPYTSLPKSIIDSRCKIIYICRDPKDVFVSLWHFIRKMSPKGVEPSAIEYVDFEEAFELFCEGVSYFEPYWDHVLGYWRASLEYFEKILFLKYEDLRMELGRKGKNGPKKIDLCSFENLSNLEVNKSGQFGGRAHLIEKKNILKSALFWKCEIRDCKNYLTPIMVVRLDQITKQKLRNSGLTFNTSSN</sequence>
<comment type="similarity">
    <text evidence="1 3">Belongs to the sulfotransferase 1 family.</text>
</comment>
<evidence type="ECO:0000313" key="5">
    <source>
        <dbReference type="EMBL" id="KAK7849430.1"/>
    </source>
</evidence>
<dbReference type="Pfam" id="PF00685">
    <property type="entry name" value="Sulfotransfer_1"/>
    <property type="match status" value="2"/>
</dbReference>
<accession>A0AAW0LE46</accession>
<evidence type="ECO:0000256" key="2">
    <source>
        <dbReference type="ARBA" id="ARBA00022679"/>
    </source>
</evidence>
<evidence type="ECO:0000256" key="1">
    <source>
        <dbReference type="ARBA" id="ARBA00005771"/>
    </source>
</evidence>
<dbReference type="Proteomes" id="UP000237347">
    <property type="component" value="Unassembled WGS sequence"/>
</dbReference>
<dbReference type="InterPro" id="IPR000863">
    <property type="entry name" value="Sulfotransferase_dom"/>
</dbReference>
<dbReference type="EMBL" id="PKMF04000114">
    <property type="protein sequence ID" value="KAK7849430.1"/>
    <property type="molecule type" value="Genomic_DNA"/>
</dbReference>
<dbReference type="Gene3D" id="3.40.50.300">
    <property type="entry name" value="P-loop containing nucleotide triphosphate hydrolases"/>
    <property type="match status" value="2"/>
</dbReference>
<dbReference type="SUPFAM" id="SSF52540">
    <property type="entry name" value="P-loop containing nucleoside triphosphate hydrolases"/>
    <property type="match status" value="2"/>
</dbReference>
<protein>
    <recommendedName>
        <fullName evidence="3">Sulfotransferase</fullName>
        <ecNumber evidence="3">2.8.2.-</ecNumber>
    </recommendedName>
</protein>
<evidence type="ECO:0000259" key="4">
    <source>
        <dbReference type="Pfam" id="PF00685"/>
    </source>
</evidence>
<dbReference type="AlphaFoldDB" id="A0AAW0LE46"/>
<comment type="caution">
    <text evidence="5">The sequence shown here is derived from an EMBL/GenBank/DDBJ whole genome shotgun (WGS) entry which is preliminary data.</text>
</comment>
<proteinExistence type="inferred from homology"/>
<feature type="non-terminal residue" evidence="5">
    <location>
        <position position="1"/>
    </location>
</feature>
<keyword evidence="6" id="KW-1185">Reference proteome</keyword>
<evidence type="ECO:0000313" key="6">
    <source>
        <dbReference type="Proteomes" id="UP000237347"/>
    </source>
</evidence>
<feature type="non-terminal residue" evidence="5">
    <location>
        <position position="540"/>
    </location>
</feature>
<dbReference type="InterPro" id="IPR027417">
    <property type="entry name" value="P-loop_NTPase"/>
</dbReference>
<evidence type="ECO:0000256" key="3">
    <source>
        <dbReference type="RuleBase" id="RU361155"/>
    </source>
</evidence>
<reference evidence="5 6" key="1">
    <citation type="journal article" date="2018" name="Sci. Data">
        <title>The draft genome sequence of cork oak.</title>
        <authorList>
            <person name="Ramos A.M."/>
            <person name="Usie A."/>
            <person name="Barbosa P."/>
            <person name="Barros P.M."/>
            <person name="Capote T."/>
            <person name="Chaves I."/>
            <person name="Simoes F."/>
            <person name="Abreu I."/>
            <person name="Carrasquinho I."/>
            <person name="Faro C."/>
            <person name="Guimaraes J.B."/>
            <person name="Mendonca D."/>
            <person name="Nobrega F."/>
            <person name="Rodrigues L."/>
            <person name="Saibo N.J.M."/>
            <person name="Varela M.C."/>
            <person name="Egas C."/>
            <person name="Matos J."/>
            <person name="Miguel C.M."/>
            <person name="Oliveira M.M."/>
            <person name="Ricardo C.P."/>
            <person name="Goncalves S."/>
        </authorList>
    </citation>
    <scope>NUCLEOTIDE SEQUENCE [LARGE SCALE GENOMIC DNA]</scope>
    <source>
        <strain evidence="6">cv. HL8</strain>
    </source>
</reference>
<dbReference type="EC" id="2.8.2.-" evidence="3"/>
<feature type="domain" description="Sulfotransferase" evidence="4">
    <location>
        <begin position="337"/>
        <end position="532"/>
    </location>
</feature>
<gene>
    <name evidence="5" type="primary">SOT16_2</name>
    <name evidence="5" type="ORF">CFP56_002995</name>
</gene>
<feature type="domain" description="Sulfotransferase" evidence="4">
    <location>
        <begin position="144"/>
        <end position="244"/>
    </location>
</feature>